<keyword evidence="2" id="KW-0805">Transcription regulation</keyword>
<reference evidence="6" key="2">
    <citation type="submission" date="2022-06" db="EMBL/GenBank/DDBJ databases">
        <title>Isolation of gut microbiota from human fecal samples.</title>
        <authorList>
            <person name="Pamer E.G."/>
            <person name="Barat B."/>
            <person name="Waligurski E."/>
            <person name="Medina S."/>
            <person name="Paddock L."/>
            <person name="Mostad J."/>
        </authorList>
    </citation>
    <scope>NUCLEOTIDE SEQUENCE</scope>
    <source>
        <strain evidence="6">DFI.6.24</strain>
    </source>
</reference>
<keyword evidence="8" id="KW-1185">Reference proteome</keyword>
<dbReference type="CDD" id="cd05466">
    <property type="entry name" value="PBP2_LTTR_substrate"/>
    <property type="match status" value="1"/>
</dbReference>
<dbReference type="SUPFAM" id="SSF46785">
    <property type="entry name" value="Winged helix' DNA-binding domain"/>
    <property type="match status" value="1"/>
</dbReference>
<dbReference type="AlphaFoldDB" id="A0A2T3FWQ8"/>
<dbReference type="EMBL" id="JANGBO010000001">
    <property type="protein sequence ID" value="MCQ5060271.1"/>
    <property type="molecule type" value="Genomic_DNA"/>
</dbReference>
<keyword evidence="3" id="KW-0238">DNA-binding</keyword>
<protein>
    <submittedName>
        <fullName evidence="7">LysR family transcriptional regulator</fullName>
    </submittedName>
</protein>
<dbReference type="Gene3D" id="3.40.190.290">
    <property type="match status" value="1"/>
</dbReference>
<dbReference type="GO" id="GO:0003677">
    <property type="term" value="F:DNA binding"/>
    <property type="evidence" value="ECO:0007669"/>
    <property type="project" value="UniProtKB-KW"/>
</dbReference>
<dbReference type="GO" id="GO:0003700">
    <property type="term" value="F:DNA-binding transcription factor activity"/>
    <property type="evidence" value="ECO:0007669"/>
    <property type="project" value="InterPro"/>
</dbReference>
<dbReference type="RefSeq" id="WP_107030267.1">
    <property type="nucleotide sequence ID" value="NZ_JADPGG010000113.1"/>
</dbReference>
<evidence type="ECO:0000256" key="2">
    <source>
        <dbReference type="ARBA" id="ARBA00023015"/>
    </source>
</evidence>
<dbReference type="GO" id="GO:0005829">
    <property type="term" value="C:cytosol"/>
    <property type="evidence" value="ECO:0007669"/>
    <property type="project" value="TreeGrafter"/>
</dbReference>
<keyword evidence="4" id="KW-0804">Transcription</keyword>
<sequence length="300" mass="34816">MELRILQYFLMVAREKNITRAAKQLHMTQPTLSRQLMQLEDELGKPLFIRGKRKIELTDEGVLLRRRAEEILSLVNKTEQEITQSEEEMVGQIMIGTGIFSSSQTVLSQVIEEFHDEYPLVKFDIYVGNADLIKERVDQGLVDIGILLEPVDISKYNHLRIPLQEKWGIIVSKTNSLAHKPYVKKEDLKELPLFLTNREIVQSEISNWLKGDVSLHSMFSYNFASAILPFIQDDQGAAITVEGAYQVLNQKNICFIPFYPELSTNTVFIWKKYTRLSPVIDRFIKKVQEYLEKSRSLYEK</sequence>
<name>A0A2T3FWQ8_9FIRM</name>
<dbReference type="Proteomes" id="UP001204814">
    <property type="component" value="Unassembled WGS sequence"/>
</dbReference>
<gene>
    <name evidence="7" type="ORF">C7U54_10445</name>
    <name evidence="6" type="ORF">NE542_00245</name>
</gene>
<evidence type="ECO:0000313" key="8">
    <source>
        <dbReference type="Proteomes" id="UP000240974"/>
    </source>
</evidence>
<feature type="domain" description="HTH lysR-type" evidence="5">
    <location>
        <begin position="1"/>
        <end position="58"/>
    </location>
</feature>
<dbReference type="PRINTS" id="PR00039">
    <property type="entry name" value="HTHLYSR"/>
</dbReference>
<dbReference type="PANTHER" id="PTHR30419">
    <property type="entry name" value="HTH-TYPE TRANSCRIPTIONAL REGULATOR YBHD"/>
    <property type="match status" value="1"/>
</dbReference>
<evidence type="ECO:0000259" key="5">
    <source>
        <dbReference type="PROSITE" id="PS50931"/>
    </source>
</evidence>
<dbReference type="Pfam" id="PF00126">
    <property type="entry name" value="HTH_1"/>
    <property type="match status" value="1"/>
</dbReference>
<dbReference type="Gene3D" id="1.10.10.10">
    <property type="entry name" value="Winged helix-like DNA-binding domain superfamily/Winged helix DNA-binding domain"/>
    <property type="match status" value="1"/>
</dbReference>
<dbReference type="InterPro" id="IPR036388">
    <property type="entry name" value="WH-like_DNA-bd_sf"/>
</dbReference>
<reference evidence="7 8" key="1">
    <citation type="journal article" date="2019" name="Int. J. Syst. Evol. Microbiol.">
        <title>Faecalibacillus intestinalis gen. nov., sp. nov. and Faecalibacillus faecis sp. nov., isolated from human faeces.</title>
        <authorList>
            <person name="Seo B."/>
            <person name="Jeon K."/>
            <person name="Baek I."/>
            <person name="Lee Y.M."/>
            <person name="Baek K."/>
            <person name="Ko G."/>
        </authorList>
    </citation>
    <scope>NUCLEOTIDE SEQUENCE [LARGE SCALE GENOMIC DNA]</scope>
    <source>
        <strain evidence="7 8">SNUG30099</strain>
    </source>
</reference>
<dbReference type="PANTHER" id="PTHR30419:SF8">
    <property type="entry name" value="NITROGEN ASSIMILATION TRANSCRIPTIONAL ACTIVATOR-RELATED"/>
    <property type="match status" value="1"/>
</dbReference>
<accession>A0A2T3FWQ8</accession>
<dbReference type="InterPro" id="IPR000847">
    <property type="entry name" value="LysR_HTH_N"/>
</dbReference>
<organism evidence="7 8">
    <name type="scientific">Faecalibacillus intestinalis</name>
    <dbReference type="NCBI Taxonomy" id="1982626"/>
    <lineage>
        <taxon>Bacteria</taxon>
        <taxon>Bacillati</taxon>
        <taxon>Bacillota</taxon>
        <taxon>Erysipelotrichia</taxon>
        <taxon>Erysipelotrichales</taxon>
        <taxon>Coprobacillaceae</taxon>
        <taxon>Faecalibacillus</taxon>
    </lineage>
</organism>
<dbReference type="SUPFAM" id="SSF53850">
    <property type="entry name" value="Periplasmic binding protein-like II"/>
    <property type="match status" value="1"/>
</dbReference>
<dbReference type="InterPro" id="IPR036390">
    <property type="entry name" value="WH_DNA-bd_sf"/>
</dbReference>
<dbReference type="Proteomes" id="UP000240974">
    <property type="component" value="Unassembled WGS sequence"/>
</dbReference>
<evidence type="ECO:0000313" key="6">
    <source>
        <dbReference type="EMBL" id="MCQ5060271.1"/>
    </source>
</evidence>
<dbReference type="InterPro" id="IPR005119">
    <property type="entry name" value="LysR_subst-bd"/>
</dbReference>
<dbReference type="EMBL" id="PYLQ01000016">
    <property type="protein sequence ID" value="PST39709.1"/>
    <property type="molecule type" value="Genomic_DNA"/>
</dbReference>
<proteinExistence type="inferred from homology"/>
<evidence type="ECO:0000256" key="3">
    <source>
        <dbReference type="ARBA" id="ARBA00023125"/>
    </source>
</evidence>
<dbReference type="Pfam" id="PF03466">
    <property type="entry name" value="LysR_substrate"/>
    <property type="match status" value="1"/>
</dbReference>
<evidence type="ECO:0000256" key="1">
    <source>
        <dbReference type="ARBA" id="ARBA00009437"/>
    </source>
</evidence>
<comment type="similarity">
    <text evidence="1">Belongs to the LysR transcriptional regulatory family.</text>
</comment>
<comment type="caution">
    <text evidence="7">The sequence shown here is derived from an EMBL/GenBank/DDBJ whole genome shotgun (WGS) entry which is preliminary data.</text>
</comment>
<dbReference type="FunFam" id="1.10.10.10:FF:000001">
    <property type="entry name" value="LysR family transcriptional regulator"/>
    <property type="match status" value="1"/>
</dbReference>
<dbReference type="InterPro" id="IPR050950">
    <property type="entry name" value="HTH-type_LysR_regulators"/>
</dbReference>
<evidence type="ECO:0000256" key="4">
    <source>
        <dbReference type="ARBA" id="ARBA00023163"/>
    </source>
</evidence>
<evidence type="ECO:0000313" key="7">
    <source>
        <dbReference type="EMBL" id="PST39709.1"/>
    </source>
</evidence>
<dbReference type="PROSITE" id="PS50931">
    <property type="entry name" value="HTH_LYSR"/>
    <property type="match status" value="1"/>
</dbReference>